<evidence type="ECO:0000259" key="2">
    <source>
        <dbReference type="Pfam" id="PF03795"/>
    </source>
</evidence>
<dbReference type="OrthoDB" id="668782at2"/>
<evidence type="ECO:0000256" key="1">
    <source>
        <dbReference type="ARBA" id="ARBA00007689"/>
    </source>
</evidence>
<dbReference type="Proteomes" id="UP000292686">
    <property type="component" value="Unassembled WGS sequence"/>
</dbReference>
<feature type="domain" description="YCII-related" evidence="2">
    <location>
        <begin position="1"/>
        <end position="112"/>
    </location>
</feature>
<accession>A0A4Q2M6C5</accession>
<evidence type="ECO:0000313" key="6">
    <source>
        <dbReference type="Proteomes" id="UP000581087"/>
    </source>
</evidence>
<dbReference type="PANTHER" id="PTHR35174:SF4">
    <property type="entry name" value="BLL7163 PROTEIN"/>
    <property type="match status" value="1"/>
</dbReference>
<dbReference type="Pfam" id="PF03795">
    <property type="entry name" value="YCII"/>
    <property type="match status" value="1"/>
</dbReference>
<name>A0A4Q2M6C5_9MICO</name>
<dbReference type="SUPFAM" id="SSF54909">
    <property type="entry name" value="Dimeric alpha+beta barrel"/>
    <property type="match status" value="1"/>
</dbReference>
<reference evidence="4 5" key="1">
    <citation type="submission" date="2019-01" db="EMBL/GenBank/DDBJ databases">
        <title>Agromyces.</title>
        <authorList>
            <person name="Li J."/>
        </authorList>
    </citation>
    <scope>NUCLEOTIDE SEQUENCE [LARGE SCALE GENOMIC DNA]</scope>
    <source>
        <strain evidence="4 5">DSM 23870</strain>
    </source>
</reference>
<gene>
    <name evidence="3" type="ORF">BJ972_001334</name>
    <name evidence="4" type="ORF">ESP50_06010</name>
</gene>
<dbReference type="Gene3D" id="3.30.70.1060">
    <property type="entry name" value="Dimeric alpha+beta barrel"/>
    <property type="match status" value="1"/>
</dbReference>
<organism evidence="4 5">
    <name type="scientific">Agromyces atrinae</name>
    <dbReference type="NCBI Taxonomy" id="592376"/>
    <lineage>
        <taxon>Bacteria</taxon>
        <taxon>Bacillati</taxon>
        <taxon>Actinomycetota</taxon>
        <taxon>Actinomycetes</taxon>
        <taxon>Micrococcales</taxon>
        <taxon>Microbacteriaceae</taxon>
        <taxon>Agromyces</taxon>
    </lineage>
</organism>
<dbReference type="AlphaFoldDB" id="A0A4Q2M6C5"/>
<evidence type="ECO:0000313" key="3">
    <source>
        <dbReference type="EMBL" id="NYD66815.1"/>
    </source>
</evidence>
<evidence type="ECO:0000313" key="4">
    <source>
        <dbReference type="EMBL" id="RXZ87468.1"/>
    </source>
</evidence>
<dbReference type="InterPro" id="IPR011008">
    <property type="entry name" value="Dimeric_a/b-barrel"/>
</dbReference>
<dbReference type="Proteomes" id="UP000581087">
    <property type="component" value="Unassembled WGS sequence"/>
</dbReference>
<dbReference type="PANTHER" id="PTHR35174">
    <property type="entry name" value="BLL7171 PROTEIN-RELATED"/>
    <property type="match status" value="1"/>
</dbReference>
<comment type="similarity">
    <text evidence="1">Belongs to the YciI family.</text>
</comment>
<dbReference type="EMBL" id="SDPM01000002">
    <property type="protein sequence ID" value="RXZ87468.1"/>
    <property type="molecule type" value="Genomic_DNA"/>
</dbReference>
<evidence type="ECO:0000313" key="5">
    <source>
        <dbReference type="Proteomes" id="UP000292686"/>
    </source>
</evidence>
<protein>
    <submittedName>
        <fullName evidence="4">YciI family protein</fullName>
    </submittedName>
</protein>
<dbReference type="RefSeq" id="WP_129173108.1">
    <property type="nucleotide sequence ID" value="NZ_JACCBI010000001.1"/>
</dbReference>
<reference evidence="3 6" key="2">
    <citation type="submission" date="2020-07" db="EMBL/GenBank/DDBJ databases">
        <title>Sequencing the genomes of 1000 actinobacteria strains.</title>
        <authorList>
            <person name="Klenk H.-P."/>
        </authorList>
    </citation>
    <scope>NUCLEOTIDE SEQUENCE [LARGE SCALE GENOMIC DNA]</scope>
    <source>
        <strain evidence="3 6">DSM 23870</strain>
    </source>
</reference>
<dbReference type="EMBL" id="JACCBI010000001">
    <property type="protein sequence ID" value="NYD66815.1"/>
    <property type="molecule type" value="Genomic_DNA"/>
</dbReference>
<sequence>MKFMLLMKSTPEAVEESKDLDFEEIIAAMGRYNESLIAAGVILSGEGLADISEAVRVDFGSEVPVVTDGPFTEVKEIFNGFWILEVSSKDEAVEWAKRCPLGPGSWLEVRRVPGIEEFPQDNEFIQREVEWRAEHGQL</sequence>
<comment type="caution">
    <text evidence="4">The sequence shown here is derived from an EMBL/GenBank/DDBJ whole genome shotgun (WGS) entry which is preliminary data.</text>
</comment>
<keyword evidence="5" id="KW-1185">Reference proteome</keyword>
<proteinExistence type="inferred from homology"/>
<dbReference type="InterPro" id="IPR005545">
    <property type="entry name" value="YCII"/>
</dbReference>